<evidence type="ECO:0000313" key="2">
    <source>
        <dbReference type="EMBL" id="OAF57934.2"/>
    </source>
</evidence>
<dbReference type="GeneID" id="36288551"/>
<evidence type="ECO:0000256" key="1">
    <source>
        <dbReference type="SAM" id="MobiDB-lite"/>
    </source>
</evidence>
<sequence length="155" mass="17584">MSHLQLQKMAPTKIVPEKNESMEQAAIMGMHKLTEGRSRETGFDIDGSLERESRENSTSPSQRSVALPVEETPYVSFGEGADPVFKNVAIAIHKYVYGLNSYNDLAEENEYVPRNYRYSPPMPSHDSDATPEYLPADFPRLTSEEIIENERMAKR</sequence>
<dbReference type="OrthoDB" id="10509739at2759"/>
<organism evidence="2">
    <name type="scientific">Pseudogymnoascus destructans</name>
    <dbReference type="NCBI Taxonomy" id="655981"/>
    <lineage>
        <taxon>Eukaryota</taxon>
        <taxon>Fungi</taxon>
        <taxon>Dikarya</taxon>
        <taxon>Ascomycota</taxon>
        <taxon>Pezizomycotina</taxon>
        <taxon>Leotiomycetes</taxon>
        <taxon>Thelebolales</taxon>
        <taxon>Thelebolaceae</taxon>
        <taxon>Pseudogymnoascus</taxon>
    </lineage>
</organism>
<dbReference type="Proteomes" id="UP000077154">
    <property type="component" value="Unassembled WGS sequence"/>
</dbReference>
<accession>A0A177AA14</accession>
<reference evidence="2" key="1">
    <citation type="submission" date="2016-03" db="EMBL/GenBank/DDBJ databases">
        <title>Updated assembly of Pseudogymnoascus destructans, the fungus causing white-nose syndrome of bats.</title>
        <authorList>
            <person name="Palmer J.M."/>
            <person name="Drees K.P."/>
            <person name="Foster J.T."/>
            <person name="Lindner D.L."/>
        </authorList>
    </citation>
    <scope>NUCLEOTIDE SEQUENCE [LARGE SCALE GENOMIC DNA]</scope>
    <source>
        <strain evidence="2">20631-21</strain>
    </source>
</reference>
<protein>
    <submittedName>
        <fullName evidence="2">Uncharacterized protein</fullName>
    </submittedName>
</protein>
<gene>
    <name evidence="2" type="ORF">VC83_05485</name>
</gene>
<feature type="compositionally biased region" description="Basic and acidic residues" evidence="1">
    <location>
        <begin position="33"/>
        <end position="55"/>
    </location>
</feature>
<name>A0A177AA14_9PEZI</name>
<dbReference type="EMBL" id="KV441398">
    <property type="protein sequence ID" value="OAF57934.2"/>
    <property type="molecule type" value="Genomic_DNA"/>
</dbReference>
<dbReference type="AlphaFoldDB" id="A0A177AA14"/>
<dbReference type="RefSeq" id="XP_024323220.1">
    <property type="nucleotide sequence ID" value="XM_024469107.1"/>
</dbReference>
<proteinExistence type="predicted"/>
<dbReference type="VEuPathDB" id="FungiDB:GMDG_04698"/>
<feature type="region of interest" description="Disordered" evidence="1">
    <location>
        <begin position="33"/>
        <end position="67"/>
    </location>
</feature>